<protein>
    <recommendedName>
        <fullName evidence="5">Tetratricopeptide repeat protein</fullName>
    </recommendedName>
</protein>
<accession>A0ABT1BTQ4</accession>
<keyword evidence="4" id="KW-1185">Reference proteome</keyword>
<feature type="coiled-coil region" evidence="1">
    <location>
        <begin position="392"/>
        <end position="433"/>
    </location>
</feature>
<dbReference type="PROSITE" id="PS51257">
    <property type="entry name" value="PROKAR_LIPOPROTEIN"/>
    <property type="match status" value="1"/>
</dbReference>
<keyword evidence="2" id="KW-1133">Transmembrane helix</keyword>
<comment type="caution">
    <text evidence="3">The sequence shown here is derived from an EMBL/GenBank/DDBJ whole genome shotgun (WGS) entry which is preliminary data.</text>
</comment>
<keyword evidence="2" id="KW-0472">Membrane</keyword>
<gene>
    <name evidence="3" type="ORF">NG821_01140</name>
</gene>
<sequence length="528" mass="61402">MLKINIKVLSTIYTIMMFTSCHDNINKKLEMADGCLSRNSVDSAYNILMHINPENLNGDENIALYTLLNTKTKYIKYIPVKNDSIDYAIFYYKQNGPKARLAEAYNYKGITLFSDSQKSKEALKYLKKAEAIALRMDNPKLIQKIEENICTVNLYSGCYIKSLEYGKKSLRYANKFNDTVSMAYDLSYISNSYSGLGYDDSAFIYEMKILPHLNYFCKSDQGILLSNISVLYFQKHDYDKADKFLKKAFATIPNVYTYSIAADIYIKKGEYTKANEIMTRAPLPMNYIEQLKKLSTLYDLNRKLKNYVKALNIADSIIELNKKTYDAKEHDNLNDIQAKYDREMMAQNFKSQIIYIIGALLLLSLLIILLIFRQKYRNSKIRQSIIQNRLLINEYKKRISKMENAKDNSISKISNLEQKINVLENKESKALYNGKRCYESILDNNTIVNWSAKDLKDFVDYYKFKDLPFISSLDEEYRKLSPKQYLYLIMVNAMNKDNATVERIMGVSNVTIRSMKSRIKAKKAYHPS</sequence>
<organism evidence="3 4">
    <name type="scientific">Segatella cerevisiae</name>
    <dbReference type="NCBI Taxonomy" id="2053716"/>
    <lineage>
        <taxon>Bacteria</taxon>
        <taxon>Pseudomonadati</taxon>
        <taxon>Bacteroidota</taxon>
        <taxon>Bacteroidia</taxon>
        <taxon>Bacteroidales</taxon>
        <taxon>Prevotellaceae</taxon>
        <taxon>Segatella</taxon>
    </lineage>
</organism>
<dbReference type="SUPFAM" id="SSF48452">
    <property type="entry name" value="TPR-like"/>
    <property type="match status" value="2"/>
</dbReference>
<name>A0ABT1BTQ4_9BACT</name>
<evidence type="ECO:0000256" key="1">
    <source>
        <dbReference type="SAM" id="Coils"/>
    </source>
</evidence>
<keyword evidence="2" id="KW-0812">Transmembrane</keyword>
<dbReference type="Gene3D" id="1.25.40.10">
    <property type="entry name" value="Tetratricopeptide repeat domain"/>
    <property type="match status" value="2"/>
</dbReference>
<dbReference type="RefSeq" id="WP_252759824.1">
    <property type="nucleotide sequence ID" value="NZ_JAMXLY010000002.1"/>
</dbReference>
<evidence type="ECO:0000313" key="3">
    <source>
        <dbReference type="EMBL" id="MCO6024461.1"/>
    </source>
</evidence>
<evidence type="ECO:0000256" key="2">
    <source>
        <dbReference type="SAM" id="Phobius"/>
    </source>
</evidence>
<proteinExistence type="predicted"/>
<dbReference type="InterPro" id="IPR011990">
    <property type="entry name" value="TPR-like_helical_dom_sf"/>
</dbReference>
<reference evidence="3 4" key="1">
    <citation type="submission" date="2022-06" db="EMBL/GenBank/DDBJ databases">
        <title>A taxonomic note on the genus Prevotella: Description of four novel genera and emended description of the genera Hallella and Xylanibacter.</title>
        <authorList>
            <person name="Hitch T.C.A."/>
        </authorList>
    </citation>
    <scope>NUCLEOTIDE SEQUENCE [LARGE SCALE GENOMIC DNA]</scope>
    <source>
        <strain evidence="3 4">DSM 100619</strain>
    </source>
</reference>
<keyword evidence="1" id="KW-0175">Coiled coil</keyword>
<dbReference type="Proteomes" id="UP001204015">
    <property type="component" value="Unassembled WGS sequence"/>
</dbReference>
<evidence type="ECO:0008006" key="5">
    <source>
        <dbReference type="Google" id="ProtNLM"/>
    </source>
</evidence>
<dbReference type="EMBL" id="JAMXLY010000002">
    <property type="protein sequence ID" value="MCO6024461.1"/>
    <property type="molecule type" value="Genomic_DNA"/>
</dbReference>
<feature type="transmembrane region" description="Helical" evidence="2">
    <location>
        <begin position="353"/>
        <end position="372"/>
    </location>
</feature>
<evidence type="ECO:0000313" key="4">
    <source>
        <dbReference type="Proteomes" id="UP001204015"/>
    </source>
</evidence>